<reference evidence="1 2" key="1">
    <citation type="submission" date="2018-10" db="EMBL/GenBank/DDBJ databases">
        <title>Genomic Encyclopedia of Archaeal and Bacterial Type Strains, Phase II (KMG-II): from individual species to whole genera.</title>
        <authorList>
            <person name="Goeker M."/>
        </authorList>
    </citation>
    <scope>NUCLEOTIDE SEQUENCE [LARGE SCALE GENOMIC DNA]</scope>
    <source>
        <strain evidence="1 2">DSM 14954</strain>
    </source>
</reference>
<sequence>MATIHFTTQTTVTPEQFTAAVTDFGPGRSQIFGNTDDGQLKVHDQGADWADVTEGKGPAWERLRYDWSDPNRIRMTTTDSNTWGGASSHTYTFQQRADGTTGIDVVVVREGKNLKGRLIGAMLGVIGKRFFSGQFEKTVKAVEARTATTTSPA</sequence>
<dbReference type="RefSeq" id="WP_121256633.1">
    <property type="nucleotide sequence ID" value="NZ_RBIL01000002.1"/>
</dbReference>
<dbReference type="AlphaFoldDB" id="A0A660L1F4"/>
<evidence type="ECO:0000313" key="1">
    <source>
        <dbReference type="EMBL" id="RKQ87777.1"/>
    </source>
</evidence>
<name>A0A660L1F4_9ACTN</name>
<dbReference type="Proteomes" id="UP000278962">
    <property type="component" value="Unassembled WGS sequence"/>
</dbReference>
<proteinExistence type="predicted"/>
<dbReference type="SUPFAM" id="SSF55961">
    <property type="entry name" value="Bet v1-like"/>
    <property type="match status" value="1"/>
</dbReference>
<protein>
    <recommendedName>
        <fullName evidence="3">Polyketide cyclase/dehydrase/lipid transport protein</fullName>
    </recommendedName>
</protein>
<accession>A0A660L1F4</accession>
<evidence type="ECO:0000313" key="2">
    <source>
        <dbReference type="Proteomes" id="UP000278962"/>
    </source>
</evidence>
<organism evidence="1 2">
    <name type="scientific">Solirubrobacter pauli</name>
    <dbReference type="NCBI Taxonomy" id="166793"/>
    <lineage>
        <taxon>Bacteria</taxon>
        <taxon>Bacillati</taxon>
        <taxon>Actinomycetota</taxon>
        <taxon>Thermoleophilia</taxon>
        <taxon>Solirubrobacterales</taxon>
        <taxon>Solirubrobacteraceae</taxon>
        <taxon>Solirubrobacter</taxon>
    </lineage>
</organism>
<gene>
    <name evidence="1" type="ORF">C8N24_5806</name>
</gene>
<keyword evidence="2" id="KW-1185">Reference proteome</keyword>
<evidence type="ECO:0008006" key="3">
    <source>
        <dbReference type="Google" id="ProtNLM"/>
    </source>
</evidence>
<dbReference type="OrthoDB" id="3290460at2"/>
<dbReference type="EMBL" id="RBIL01000002">
    <property type="protein sequence ID" value="RKQ87777.1"/>
    <property type="molecule type" value="Genomic_DNA"/>
</dbReference>
<comment type="caution">
    <text evidence="1">The sequence shown here is derived from an EMBL/GenBank/DDBJ whole genome shotgun (WGS) entry which is preliminary data.</text>
</comment>